<evidence type="ECO:0000313" key="3">
    <source>
        <dbReference type="Proteomes" id="UP000194318"/>
    </source>
</evidence>
<sequence length="98" mass="10013">MAGSRTAAWAIRAWHTVPARPPASRAGARCTSSTWSPFSRRSSAGAVASPVARSSGAAVRNTASATSGGHEQATGPNPVVPERLSVSQRNTIWSAGLS</sequence>
<proteinExistence type="predicted"/>
<feature type="compositionally biased region" description="Low complexity" evidence="1">
    <location>
        <begin position="22"/>
        <end position="43"/>
    </location>
</feature>
<reference evidence="2 3" key="1">
    <citation type="submission" date="2016-09" db="EMBL/GenBank/DDBJ databases">
        <title>Streptomyces fradiae DSM40063, a candidate organism with high potential of specific P450 cytochromes.</title>
        <authorList>
            <person name="Grumaz C."/>
            <person name="Vainshtein Y."/>
            <person name="Kirstahler P."/>
            <person name="Sohn K."/>
        </authorList>
    </citation>
    <scope>NUCLEOTIDE SEQUENCE [LARGE SCALE GENOMIC DNA]</scope>
    <source>
        <strain evidence="2 3">DSM 40063</strain>
    </source>
</reference>
<dbReference type="EMBL" id="MIFZ01000133">
    <property type="protein sequence ID" value="OSY52789.1"/>
    <property type="molecule type" value="Genomic_DNA"/>
</dbReference>
<organism evidence="2 3">
    <name type="scientific">Streptomyces fradiae ATCC 10745 = DSM 40063</name>
    <dbReference type="NCBI Taxonomy" id="1319510"/>
    <lineage>
        <taxon>Bacteria</taxon>
        <taxon>Bacillati</taxon>
        <taxon>Actinomycetota</taxon>
        <taxon>Actinomycetes</taxon>
        <taxon>Kitasatosporales</taxon>
        <taxon>Streptomycetaceae</taxon>
        <taxon>Streptomyces</taxon>
    </lineage>
</organism>
<accession>A0A1Y2P0M4</accession>
<dbReference type="Proteomes" id="UP000194318">
    <property type="component" value="Unassembled WGS sequence"/>
</dbReference>
<name>A0A1Y2P0M4_STRFR</name>
<dbReference type="AlphaFoldDB" id="A0A1Y2P0M4"/>
<protein>
    <submittedName>
        <fullName evidence="2">Uncharacterized protein</fullName>
    </submittedName>
</protein>
<evidence type="ECO:0000256" key="1">
    <source>
        <dbReference type="SAM" id="MobiDB-lite"/>
    </source>
</evidence>
<comment type="caution">
    <text evidence="2">The sequence shown here is derived from an EMBL/GenBank/DDBJ whole genome shotgun (WGS) entry which is preliminary data.</text>
</comment>
<gene>
    <name evidence="2" type="ORF">BG846_01522</name>
</gene>
<feature type="region of interest" description="Disordered" evidence="1">
    <location>
        <begin position="20"/>
        <end position="87"/>
    </location>
</feature>
<evidence type="ECO:0000313" key="2">
    <source>
        <dbReference type="EMBL" id="OSY52789.1"/>
    </source>
</evidence>